<dbReference type="PANTHER" id="PTHR15615:SF36">
    <property type="entry name" value="PHO85 CYCLIN-5"/>
    <property type="match status" value="1"/>
</dbReference>
<dbReference type="OrthoDB" id="286814at2759"/>
<organism evidence="1 2">
    <name type="scientific">Coprinellus micaceus</name>
    <name type="common">Glistening ink-cap mushroom</name>
    <name type="synonym">Coprinus micaceus</name>
    <dbReference type="NCBI Taxonomy" id="71717"/>
    <lineage>
        <taxon>Eukaryota</taxon>
        <taxon>Fungi</taxon>
        <taxon>Dikarya</taxon>
        <taxon>Basidiomycota</taxon>
        <taxon>Agaricomycotina</taxon>
        <taxon>Agaricomycetes</taxon>
        <taxon>Agaricomycetidae</taxon>
        <taxon>Agaricales</taxon>
        <taxon>Agaricineae</taxon>
        <taxon>Psathyrellaceae</taxon>
        <taxon>Coprinellus</taxon>
    </lineage>
</organism>
<dbReference type="GO" id="GO:0000307">
    <property type="term" value="C:cyclin-dependent protein kinase holoenzyme complex"/>
    <property type="evidence" value="ECO:0007669"/>
    <property type="project" value="TreeGrafter"/>
</dbReference>
<dbReference type="CDD" id="cd20557">
    <property type="entry name" value="CYCLIN_ScPCL1-like"/>
    <property type="match status" value="1"/>
</dbReference>
<dbReference type="GO" id="GO:0005634">
    <property type="term" value="C:nucleus"/>
    <property type="evidence" value="ECO:0007669"/>
    <property type="project" value="TreeGrafter"/>
</dbReference>
<dbReference type="GO" id="GO:0019901">
    <property type="term" value="F:protein kinase binding"/>
    <property type="evidence" value="ECO:0007669"/>
    <property type="project" value="InterPro"/>
</dbReference>
<evidence type="ECO:0000313" key="1">
    <source>
        <dbReference type="EMBL" id="TEB37388.1"/>
    </source>
</evidence>
<name>A0A4Y7TU34_COPMI</name>
<proteinExistence type="predicted"/>
<accession>A0A4Y7TU34</accession>
<dbReference type="GO" id="GO:0016538">
    <property type="term" value="F:cyclin-dependent protein serine/threonine kinase regulator activity"/>
    <property type="evidence" value="ECO:0007669"/>
    <property type="project" value="TreeGrafter"/>
</dbReference>
<reference evidence="1 2" key="1">
    <citation type="journal article" date="2019" name="Nat. Ecol. Evol.">
        <title>Megaphylogeny resolves global patterns of mushroom evolution.</title>
        <authorList>
            <person name="Varga T."/>
            <person name="Krizsan K."/>
            <person name="Foldi C."/>
            <person name="Dima B."/>
            <person name="Sanchez-Garcia M."/>
            <person name="Sanchez-Ramirez S."/>
            <person name="Szollosi G.J."/>
            <person name="Szarkandi J.G."/>
            <person name="Papp V."/>
            <person name="Albert L."/>
            <person name="Andreopoulos W."/>
            <person name="Angelini C."/>
            <person name="Antonin V."/>
            <person name="Barry K.W."/>
            <person name="Bougher N.L."/>
            <person name="Buchanan P."/>
            <person name="Buyck B."/>
            <person name="Bense V."/>
            <person name="Catcheside P."/>
            <person name="Chovatia M."/>
            <person name="Cooper J."/>
            <person name="Damon W."/>
            <person name="Desjardin D."/>
            <person name="Finy P."/>
            <person name="Geml J."/>
            <person name="Haridas S."/>
            <person name="Hughes K."/>
            <person name="Justo A."/>
            <person name="Karasinski D."/>
            <person name="Kautmanova I."/>
            <person name="Kiss B."/>
            <person name="Kocsube S."/>
            <person name="Kotiranta H."/>
            <person name="LaButti K.M."/>
            <person name="Lechner B.E."/>
            <person name="Liimatainen K."/>
            <person name="Lipzen A."/>
            <person name="Lukacs Z."/>
            <person name="Mihaltcheva S."/>
            <person name="Morgado L.N."/>
            <person name="Niskanen T."/>
            <person name="Noordeloos M.E."/>
            <person name="Ohm R.A."/>
            <person name="Ortiz-Santana B."/>
            <person name="Ovrebo C."/>
            <person name="Racz N."/>
            <person name="Riley R."/>
            <person name="Savchenko A."/>
            <person name="Shiryaev A."/>
            <person name="Soop K."/>
            <person name="Spirin V."/>
            <person name="Szebenyi C."/>
            <person name="Tomsovsky M."/>
            <person name="Tulloss R.E."/>
            <person name="Uehling J."/>
            <person name="Grigoriev I.V."/>
            <person name="Vagvolgyi C."/>
            <person name="Papp T."/>
            <person name="Martin F.M."/>
            <person name="Miettinen O."/>
            <person name="Hibbett D.S."/>
            <person name="Nagy L.G."/>
        </authorList>
    </citation>
    <scope>NUCLEOTIDE SEQUENCE [LARGE SCALE GENOMIC DNA]</scope>
    <source>
        <strain evidence="1 2">FP101781</strain>
    </source>
</reference>
<dbReference type="Gene3D" id="1.10.472.10">
    <property type="entry name" value="Cyclin-like"/>
    <property type="match status" value="1"/>
</dbReference>
<comment type="caution">
    <text evidence="1">The sequence shown here is derived from an EMBL/GenBank/DDBJ whole genome shotgun (WGS) entry which is preliminary data.</text>
</comment>
<dbReference type="InterPro" id="IPR013922">
    <property type="entry name" value="Cyclin_PHO80-like"/>
</dbReference>
<dbReference type="STRING" id="71717.A0A4Y7TU34"/>
<dbReference type="AlphaFoldDB" id="A0A4Y7TU34"/>
<sequence>MDTVRIEADEGSYCYGPDDPSMNQQRSSSCASMQVDSTRSHIGETDFSSTQPWIISSLSPGADLPSPLLCPRRAFLAALILASKFTQDKCYSNRAWAKLSGLPPREIGRCERALGSALEWRLWVGKTACAAAMNSPQPPAASRAVMRCQSESSLNMTISSSSETVNHPPATIGESSAFVPETAVVASGGLTVPAHGSTGNRRIIKRASTLPDGALSRHFNRSSRTVMPQASSCPVPVSPRRRLLIWSRRFSSYHLILTVVPNLGNPPAARWSLRRRRSSLPCNCKLPAPSRPVLALHRLPARRPVRTCRA</sequence>
<evidence type="ECO:0008006" key="3">
    <source>
        <dbReference type="Google" id="ProtNLM"/>
    </source>
</evidence>
<dbReference type="Proteomes" id="UP000298030">
    <property type="component" value="Unassembled WGS sequence"/>
</dbReference>
<gene>
    <name evidence="1" type="ORF">FA13DRAFT_903159</name>
</gene>
<dbReference type="PANTHER" id="PTHR15615">
    <property type="match status" value="1"/>
</dbReference>
<protein>
    <recommendedName>
        <fullName evidence="3">Cyclin N-terminal domain-containing protein</fullName>
    </recommendedName>
</protein>
<dbReference type="EMBL" id="QPFP01000004">
    <property type="protein sequence ID" value="TEB37388.1"/>
    <property type="molecule type" value="Genomic_DNA"/>
</dbReference>
<evidence type="ECO:0000313" key="2">
    <source>
        <dbReference type="Proteomes" id="UP000298030"/>
    </source>
</evidence>
<keyword evidence="2" id="KW-1185">Reference proteome</keyword>